<evidence type="ECO:0000256" key="7">
    <source>
        <dbReference type="RuleBase" id="RU003879"/>
    </source>
</evidence>
<sequence>MDFAPPPQRKTGESIVPMINVVFLLLIFFLMTSEIKAPEPFEISLPTADRLSVPESELTLHVSKEATIRFDDFQGDTAWARLGGQIDANSILKLRIDAALPAPELAKLLQRLTPLGAASVEIVAVQK</sequence>
<evidence type="ECO:0000256" key="5">
    <source>
        <dbReference type="ARBA" id="ARBA00022989"/>
    </source>
</evidence>
<organism evidence="9 10">
    <name type="scientific">Neptunicoccus cionae</name>
    <dbReference type="NCBI Taxonomy" id="2035344"/>
    <lineage>
        <taxon>Bacteria</taxon>
        <taxon>Pseudomonadati</taxon>
        <taxon>Pseudomonadota</taxon>
        <taxon>Alphaproteobacteria</taxon>
        <taxon>Rhodobacterales</taxon>
        <taxon>Paracoccaceae</taxon>
        <taxon>Neptunicoccus</taxon>
    </lineage>
</organism>
<dbReference type="Proteomes" id="UP000628017">
    <property type="component" value="Unassembled WGS sequence"/>
</dbReference>
<dbReference type="Pfam" id="PF02472">
    <property type="entry name" value="ExbD"/>
    <property type="match status" value="1"/>
</dbReference>
<dbReference type="GO" id="GO:0015031">
    <property type="term" value="P:protein transport"/>
    <property type="evidence" value="ECO:0007669"/>
    <property type="project" value="UniProtKB-KW"/>
</dbReference>
<dbReference type="InterPro" id="IPR003400">
    <property type="entry name" value="ExbD"/>
</dbReference>
<dbReference type="AlphaFoldDB" id="A0A916QY96"/>
<keyword evidence="7" id="KW-0813">Transport</keyword>
<dbReference type="RefSeq" id="WP_188674479.1">
    <property type="nucleotide sequence ID" value="NZ_BMKA01000002.1"/>
</dbReference>
<gene>
    <name evidence="9" type="ORF">GCM10011498_21310</name>
</gene>
<evidence type="ECO:0000256" key="8">
    <source>
        <dbReference type="SAM" id="Phobius"/>
    </source>
</evidence>
<reference evidence="9" key="1">
    <citation type="journal article" date="2014" name="Int. J. Syst. Evol. Microbiol.">
        <title>Complete genome sequence of Corynebacterium casei LMG S-19264T (=DSM 44701T), isolated from a smear-ripened cheese.</title>
        <authorList>
            <consortium name="US DOE Joint Genome Institute (JGI-PGF)"/>
            <person name="Walter F."/>
            <person name="Albersmeier A."/>
            <person name="Kalinowski J."/>
            <person name="Ruckert C."/>
        </authorList>
    </citation>
    <scope>NUCLEOTIDE SEQUENCE</scope>
    <source>
        <strain evidence="9">CGMCC 1.15880</strain>
    </source>
</reference>
<keyword evidence="4 7" id="KW-0812">Transmembrane</keyword>
<keyword evidence="5 8" id="KW-1133">Transmembrane helix</keyword>
<evidence type="ECO:0000256" key="6">
    <source>
        <dbReference type="ARBA" id="ARBA00023136"/>
    </source>
</evidence>
<comment type="caution">
    <text evidence="9">The sequence shown here is derived from an EMBL/GenBank/DDBJ whole genome shotgun (WGS) entry which is preliminary data.</text>
</comment>
<dbReference type="GO" id="GO:0022857">
    <property type="term" value="F:transmembrane transporter activity"/>
    <property type="evidence" value="ECO:0007669"/>
    <property type="project" value="InterPro"/>
</dbReference>
<feature type="transmembrane region" description="Helical" evidence="8">
    <location>
        <begin position="15"/>
        <end position="32"/>
    </location>
</feature>
<evidence type="ECO:0000313" key="10">
    <source>
        <dbReference type="Proteomes" id="UP000628017"/>
    </source>
</evidence>
<evidence type="ECO:0000256" key="4">
    <source>
        <dbReference type="ARBA" id="ARBA00022692"/>
    </source>
</evidence>
<keyword evidence="10" id="KW-1185">Reference proteome</keyword>
<evidence type="ECO:0000256" key="3">
    <source>
        <dbReference type="ARBA" id="ARBA00022475"/>
    </source>
</evidence>
<comment type="similarity">
    <text evidence="2 7">Belongs to the ExbD/TolR family.</text>
</comment>
<evidence type="ECO:0000256" key="2">
    <source>
        <dbReference type="ARBA" id="ARBA00005811"/>
    </source>
</evidence>
<comment type="subcellular location">
    <subcellularLocation>
        <location evidence="1">Cell membrane</location>
        <topology evidence="1">Single-pass membrane protein</topology>
    </subcellularLocation>
    <subcellularLocation>
        <location evidence="7">Cell membrane</location>
        <topology evidence="7">Single-pass type II membrane protein</topology>
    </subcellularLocation>
</comment>
<evidence type="ECO:0008006" key="11">
    <source>
        <dbReference type="Google" id="ProtNLM"/>
    </source>
</evidence>
<name>A0A916QY96_9RHOB</name>
<keyword evidence="7" id="KW-0653">Protein transport</keyword>
<keyword evidence="6 8" id="KW-0472">Membrane</keyword>
<accession>A0A916QY96</accession>
<reference evidence="9" key="2">
    <citation type="submission" date="2020-09" db="EMBL/GenBank/DDBJ databases">
        <authorList>
            <person name="Sun Q."/>
            <person name="Zhou Y."/>
        </authorList>
    </citation>
    <scope>NUCLEOTIDE SEQUENCE</scope>
    <source>
        <strain evidence="9">CGMCC 1.15880</strain>
    </source>
</reference>
<dbReference type="GO" id="GO:0005886">
    <property type="term" value="C:plasma membrane"/>
    <property type="evidence" value="ECO:0007669"/>
    <property type="project" value="UniProtKB-SubCell"/>
</dbReference>
<protein>
    <recommendedName>
        <fullName evidence="11">Biopolymer transporter ExbD</fullName>
    </recommendedName>
</protein>
<evidence type="ECO:0000313" key="9">
    <source>
        <dbReference type="EMBL" id="GGA20108.1"/>
    </source>
</evidence>
<dbReference type="EMBL" id="BMKA01000002">
    <property type="protein sequence ID" value="GGA20108.1"/>
    <property type="molecule type" value="Genomic_DNA"/>
</dbReference>
<evidence type="ECO:0000256" key="1">
    <source>
        <dbReference type="ARBA" id="ARBA00004162"/>
    </source>
</evidence>
<keyword evidence="3" id="KW-1003">Cell membrane</keyword>
<proteinExistence type="inferred from homology"/>